<dbReference type="SUPFAM" id="SSF48726">
    <property type="entry name" value="Immunoglobulin"/>
    <property type="match status" value="1"/>
</dbReference>
<keyword evidence="1" id="KW-0732">Signal</keyword>
<evidence type="ECO:0000256" key="4">
    <source>
        <dbReference type="SAM" id="MobiDB-lite"/>
    </source>
</evidence>
<dbReference type="PANTHER" id="PTHR11738:SF129">
    <property type="entry name" value="LEUKOCYTE-ASSOCIATED IMMUNOGLOBULIN-LIKE RECEPTOR 1"/>
    <property type="match status" value="1"/>
</dbReference>
<dbReference type="Proteomes" id="UP000248483">
    <property type="component" value="Unplaced"/>
</dbReference>
<dbReference type="KEGG" id="dle:111171179"/>
<dbReference type="Gene3D" id="2.60.40.10">
    <property type="entry name" value="Immunoglobulins"/>
    <property type="match status" value="1"/>
</dbReference>
<dbReference type="InterPro" id="IPR013783">
    <property type="entry name" value="Ig-like_fold"/>
</dbReference>
<accession>A0A2Y9MKJ2</accession>
<evidence type="ECO:0000256" key="2">
    <source>
        <dbReference type="ARBA" id="ARBA00023157"/>
    </source>
</evidence>
<evidence type="ECO:0000256" key="3">
    <source>
        <dbReference type="ARBA" id="ARBA00023319"/>
    </source>
</evidence>
<evidence type="ECO:0000313" key="6">
    <source>
        <dbReference type="RefSeq" id="XP_022422515.1"/>
    </source>
</evidence>
<evidence type="ECO:0000256" key="1">
    <source>
        <dbReference type="ARBA" id="ARBA00022729"/>
    </source>
</evidence>
<reference evidence="6" key="1">
    <citation type="submission" date="2025-08" db="UniProtKB">
        <authorList>
            <consortium name="RefSeq"/>
        </authorList>
    </citation>
    <scope>IDENTIFICATION</scope>
    <source>
        <tissue evidence="6">Blood</tissue>
    </source>
</reference>
<dbReference type="GO" id="GO:0005886">
    <property type="term" value="C:plasma membrane"/>
    <property type="evidence" value="ECO:0007669"/>
    <property type="project" value="TreeGrafter"/>
</dbReference>
<dbReference type="AlphaFoldDB" id="A0A2Y9MKJ2"/>
<name>A0A2Y9MKJ2_DELLE</name>
<feature type="compositionally biased region" description="Basic and acidic residues" evidence="4">
    <location>
        <begin position="227"/>
        <end position="237"/>
    </location>
</feature>
<dbReference type="FunFam" id="2.60.40.10:FF:000049">
    <property type="entry name" value="Leukocyte immunoglobulin-like receptor subfamily B member 1"/>
    <property type="match status" value="1"/>
</dbReference>
<keyword evidence="5" id="KW-1185">Reference proteome</keyword>
<organism evidence="5 6">
    <name type="scientific">Delphinapterus leucas</name>
    <name type="common">Beluga whale</name>
    <dbReference type="NCBI Taxonomy" id="9749"/>
    <lineage>
        <taxon>Eukaryota</taxon>
        <taxon>Metazoa</taxon>
        <taxon>Chordata</taxon>
        <taxon>Craniata</taxon>
        <taxon>Vertebrata</taxon>
        <taxon>Euteleostomi</taxon>
        <taxon>Mammalia</taxon>
        <taxon>Eutheria</taxon>
        <taxon>Laurasiatheria</taxon>
        <taxon>Artiodactyla</taxon>
        <taxon>Whippomorpha</taxon>
        <taxon>Cetacea</taxon>
        <taxon>Odontoceti</taxon>
        <taxon>Monodontidae</taxon>
        <taxon>Delphinapterus</taxon>
    </lineage>
</organism>
<dbReference type="STRING" id="9749.A0A2Y9MKJ2"/>
<dbReference type="InterPro" id="IPR036179">
    <property type="entry name" value="Ig-like_dom_sf"/>
</dbReference>
<dbReference type="RefSeq" id="XP_022422515.1">
    <property type="nucleotide sequence ID" value="XM_022566807.2"/>
</dbReference>
<dbReference type="InParanoid" id="A0A2Y9MKJ2"/>
<dbReference type="GO" id="GO:0002764">
    <property type="term" value="P:immune response-regulating signaling pathway"/>
    <property type="evidence" value="ECO:0007669"/>
    <property type="project" value="TreeGrafter"/>
</dbReference>
<gene>
    <name evidence="6" type="primary">LOC111171179</name>
</gene>
<feature type="region of interest" description="Disordered" evidence="4">
    <location>
        <begin position="1"/>
        <end position="30"/>
    </location>
</feature>
<proteinExistence type="predicted"/>
<keyword evidence="3" id="KW-0393">Immunoglobulin domain</keyword>
<dbReference type="GeneID" id="111171179"/>
<dbReference type="InterPro" id="IPR050412">
    <property type="entry name" value="Ig-like_Receptors_ImmuneReg"/>
</dbReference>
<feature type="region of interest" description="Disordered" evidence="4">
    <location>
        <begin position="227"/>
        <end position="246"/>
    </location>
</feature>
<dbReference type="PANTHER" id="PTHR11738">
    <property type="entry name" value="MHC CLASS I NK CELL RECEPTOR"/>
    <property type="match status" value="1"/>
</dbReference>
<keyword evidence="2" id="KW-1015">Disulfide bond</keyword>
<evidence type="ECO:0000313" key="5">
    <source>
        <dbReference type="Proteomes" id="UP000248483"/>
    </source>
</evidence>
<sequence>MDAETLLLPIPGTLPSRSTRAEPDSVSPQGWPVTIVCRGPAGAEEFRLERKEDRSDFKDEKTVFQIGPNQTEARFGITAVNGDTAQHYQCLYRKGDHWSEPSEPLEQVVTVSPQDVLESAPIGDTLTPSAPSWGTDPTVLLRGHRSSRTQDTRLNMLPNGTTWRSANLINTEEIFSSHRVCTRHPPAVGLMYVACRQSIFIFSLGSLWPFSFVSFSWAFSSSIVGTREHGGPQEAKVRSRGPRRGSAQLLTSQMGHQIWPLSTDFLRRVGKWTPQPLLQEVPRR</sequence>
<protein>
    <submittedName>
        <fullName evidence="6">Leukocyte immunoglobulin-like receptor subfamily B member 3 isoform X1</fullName>
    </submittedName>
</protein>